<proteinExistence type="predicted"/>
<sequence>MESFFSPLGPISGAETETALDFMSPSFTPAAVHFADDSRSSRKCSLLFGCHGNRDDRKQKCNWAEILRMCPASLLGAHHLLTWDRETAFAYHEFKNISVSVSPVLI</sequence>
<gene>
    <name evidence="1" type="ORF">AVEN_182525_1</name>
</gene>
<protein>
    <submittedName>
        <fullName evidence="1">Uncharacterized protein</fullName>
    </submittedName>
</protein>
<dbReference type="Proteomes" id="UP000499080">
    <property type="component" value="Unassembled WGS sequence"/>
</dbReference>
<reference evidence="1 2" key="1">
    <citation type="journal article" date="2019" name="Sci. Rep.">
        <title>Orb-weaving spider Araneus ventricosus genome elucidates the spidroin gene catalogue.</title>
        <authorList>
            <person name="Kono N."/>
            <person name="Nakamura H."/>
            <person name="Ohtoshi R."/>
            <person name="Moran D.A.P."/>
            <person name="Shinohara A."/>
            <person name="Yoshida Y."/>
            <person name="Fujiwara M."/>
            <person name="Mori M."/>
            <person name="Tomita M."/>
            <person name="Arakawa K."/>
        </authorList>
    </citation>
    <scope>NUCLEOTIDE SEQUENCE [LARGE SCALE GENOMIC DNA]</scope>
</reference>
<comment type="caution">
    <text evidence="1">The sequence shown here is derived from an EMBL/GenBank/DDBJ whole genome shotgun (WGS) entry which is preliminary data.</text>
</comment>
<name>A0A4Y2BZM9_ARAVE</name>
<evidence type="ECO:0000313" key="2">
    <source>
        <dbReference type="Proteomes" id="UP000499080"/>
    </source>
</evidence>
<accession>A0A4Y2BZM9</accession>
<dbReference type="AlphaFoldDB" id="A0A4Y2BZM9"/>
<dbReference type="EMBL" id="BGPR01000125">
    <property type="protein sequence ID" value="GBL96945.1"/>
    <property type="molecule type" value="Genomic_DNA"/>
</dbReference>
<keyword evidence="2" id="KW-1185">Reference proteome</keyword>
<organism evidence="1 2">
    <name type="scientific">Araneus ventricosus</name>
    <name type="common">Orbweaver spider</name>
    <name type="synonym">Epeira ventricosa</name>
    <dbReference type="NCBI Taxonomy" id="182803"/>
    <lineage>
        <taxon>Eukaryota</taxon>
        <taxon>Metazoa</taxon>
        <taxon>Ecdysozoa</taxon>
        <taxon>Arthropoda</taxon>
        <taxon>Chelicerata</taxon>
        <taxon>Arachnida</taxon>
        <taxon>Araneae</taxon>
        <taxon>Araneomorphae</taxon>
        <taxon>Entelegynae</taxon>
        <taxon>Araneoidea</taxon>
        <taxon>Araneidae</taxon>
        <taxon>Araneus</taxon>
    </lineage>
</organism>
<evidence type="ECO:0000313" key="1">
    <source>
        <dbReference type="EMBL" id="GBL96945.1"/>
    </source>
</evidence>